<protein>
    <submittedName>
        <fullName evidence="4">Glycosyltransferase family 4 protein</fullName>
    </submittedName>
</protein>
<organism evidence="4 5">
    <name type="scientific">Flavobacterium soyangense</name>
    <dbReference type="NCBI Taxonomy" id="2023265"/>
    <lineage>
        <taxon>Bacteria</taxon>
        <taxon>Pseudomonadati</taxon>
        <taxon>Bacteroidota</taxon>
        <taxon>Flavobacteriia</taxon>
        <taxon>Flavobacteriales</taxon>
        <taxon>Flavobacteriaceae</taxon>
        <taxon>Flavobacterium</taxon>
    </lineage>
</organism>
<dbReference type="Pfam" id="PF00534">
    <property type="entry name" value="Glycos_transf_1"/>
    <property type="match status" value="1"/>
</dbReference>
<keyword evidence="5" id="KW-1185">Reference proteome</keyword>
<keyword evidence="1" id="KW-0808">Transferase</keyword>
<evidence type="ECO:0000259" key="3">
    <source>
        <dbReference type="Pfam" id="PF13439"/>
    </source>
</evidence>
<dbReference type="CDD" id="cd03809">
    <property type="entry name" value="GT4_MtfB-like"/>
    <property type="match status" value="1"/>
</dbReference>
<gene>
    <name evidence="4" type="ORF">IR213_06255</name>
</gene>
<dbReference type="InterPro" id="IPR001296">
    <property type="entry name" value="Glyco_trans_1"/>
</dbReference>
<dbReference type="PANTHER" id="PTHR46401:SF2">
    <property type="entry name" value="GLYCOSYLTRANSFERASE WBBK-RELATED"/>
    <property type="match status" value="1"/>
</dbReference>
<dbReference type="GO" id="GO:0009103">
    <property type="term" value="P:lipopolysaccharide biosynthetic process"/>
    <property type="evidence" value="ECO:0007669"/>
    <property type="project" value="TreeGrafter"/>
</dbReference>
<evidence type="ECO:0000259" key="2">
    <source>
        <dbReference type="Pfam" id="PF00534"/>
    </source>
</evidence>
<name>A0A930UD25_9FLAO</name>
<reference evidence="4" key="1">
    <citation type="submission" date="2020-11" db="EMBL/GenBank/DDBJ databases">
        <title>Genome of Flavobacterium soyangense.</title>
        <authorList>
            <person name="Liu Q."/>
            <person name="Xin Y.-H."/>
        </authorList>
    </citation>
    <scope>NUCLEOTIDE SEQUENCE</scope>
    <source>
        <strain evidence="4">CGMCC 1.13493</strain>
    </source>
</reference>
<evidence type="ECO:0000256" key="1">
    <source>
        <dbReference type="ARBA" id="ARBA00022679"/>
    </source>
</evidence>
<dbReference type="InterPro" id="IPR028098">
    <property type="entry name" value="Glyco_trans_4-like_N"/>
</dbReference>
<dbReference type="PANTHER" id="PTHR46401">
    <property type="entry name" value="GLYCOSYLTRANSFERASE WBBK-RELATED"/>
    <property type="match status" value="1"/>
</dbReference>
<comment type="caution">
    <text evidence="4">The sequence shown here is derived from an EMBL/GenBank/DDBJ whole genome shotgun (WGS) entry which is preliminary data.</text>
</comment>
<dbReference type="Proteomes" id="UP000646211">
    <property type="component" value="Unassembled WGS sequence"/>
</dbReference>
<dbReference type="Gene3D" id="3.40.50.2000">
    <property type="entry name" value="Glycogen Phosphorylase B"/>
    <property type="match status" value="2"/>
</dbReference>
<dbReference type="EMBL" id="JADHEC010000010">
    <property type="protein sequence ID" value="MBF2708190.1"/>
    <property type="molecule type" value="Genomic_DNA"/>
</dbReference>
<dbReference type="AlphaFoldDB" id="A0A930UD25"/>
<proteinExistence type="predicted"/>
<sequence>MKIYINARFLTQPISGVQRFAIEISKELKKSNLSLVFLAPKNIIHHELAEELGVTVLGNLKGHLWEQIELQTYVLKNNALLISFCNTAPLFIKNQIVTIHDLCFRVHPEWFSKSFAFFYNFLIPQLVRVSKGIITVSNVSKQELIKELNVPEDKITVIYNAVASVFEIVNSFKLSKSESPIPFDYILSVSSHHPRKNFERLVKAFKLIKQDNLKLCIIGNMNKNFNSTELEIEDNVIYLQNISDCELIEYYKHSKLFVFASIYEGFGIPIIEALKVGVPICISDIPVFHEICQESALYFDPYNINDIKDKIIESLSDSSRSNDIDFKRFSWKDGASKILKLINENF</sequence>
<dbReference type="Pfam" id="PF13439">
    <property type="entry name" value="Glyco_transf_4"/>
    <property type="match status" value="1"/>
</dbReference>
<evidence type="ECO:0000313" key="4">
    <source>
        <dbReference type="EMBL" id="MBF2708190.1"/>
    </source>
</evidence>
<dbReference type="SUPFAM" id="SSF53756">
    <property type="entry name" value="UDP-Glycosyltransferase/glycogen phosphorylase"/>
    <property type="match status" value="1"/>
</dbReference>
<dbReference type="GO" id="GO:0016757">
    <property type="term" value="F:glycosyltransferase activity"/>
    <property type="evidence" value="ECO:0007669"/>
    <property type="project" value="InterPro"/>
</dbReference>
<feature type="domain" description="Glycosyltransferase subfamily 4-like N-terminal" evidence="3">
    <location>
        <begin position="15"/>
        <end position="162"/>
    </location>
</feature>
<accession>A0A930UD25</accession>
<feature type="domain" description="Glycosyl transferase family 1" evidence="2">
    <location>
        <begin position="184"/>
        <end position="323"/>
    </location>
</feature>
<evidence type="ECO:0000313" key="5">
    <source>
        <dbReference type="Proteomes" id="UP000646211"/>
    </source>
</evidence>
<dbReference type="RefSeq" id="WP_194311449.1">
    <property type="nucleotide sequence ID" value="NZ_JADHEC010000010.1"/>
</dbReference>